<dbReference type="CDD" id="cd15831">
    <property type="entry name" value="BTAD"/>
    <property type="match status" value="1"/>
</dbReference>
<evidence type="ECO:0000256" key="2">
    <source>
        <dbReference type="ARBA" id="ARBA00023125"/>
    </source>
</evidence>
<dbReference type="InterPro" id="IPR036388">
    <property type="entry name" value="WH-like_DNA-bd_sf"/>
</dbReference>
<dbReference type="InterPro" id="IPR011990">
    <property type="entry name" value="TPR-like_helical_dom_sf"/>
</dbReference>
<evidence type="ECO:0000259" key="4">
    <source>
        <dbReference type="SMART" id="SM00862"/>
    </source>
</evidence>
<organism evidence="6 7">
    <name type="scientific">Lentzea alba</name>
    <dbReference type="NCBI Taxonomy" id="2714351"/>
    <lineage>
        <taxon>Bacteria</taxon>
        <taxon>Bacillati</taxon>
        <taxon>Actinomycetota</taxon>
        <taxon>Actinomycetes</taxon>
        <taxon>Pseudonocardiales</taxon>
        <taxon>Pseudonocardiaceae</taxon>
        <taxon>Lentzea</taxon>
    </lineage>
</organism>
<dbReference type="InterPro" id="IPR016032">
    <property type="entry name" value="Sig_transdc_resp-reg_C-effctor"/>
</dbReference>
<reference evidence="6 7" key="1">
    <citation type="submission" date="2020-03" db="EMBL/GenBank/DDBJ databases">
        <title>Isolation and identification of active actinomycetes.</title>
        <authorList>
            <person name="Sun X."/>
        </authorList>
    </citation>
    <scope>NUCLEOTIDE SEQUENCE [LARGE SCALE GENOMIC DNA]</scope>
    <source>
        <strain evidence="6 7">NEAU-D13</strain>
    </source>
</reference>
<keyword evidence="7" id="KW-1185">Reference proteome</keyword>
<sequence length="919" mass="97707">MASRLADVGVRLVCVWCVRIRLVRIDLLGGVRAVGDDGSLIDVGSPRSLAVLAALALSPGVPVPESRLIDLVWFDSPPSVKVLQWHVAQLRKSLGAAAIARVGAAYRLDVPTDVERFRALLLAGDAAGAVAAWGGLPLAGLSAPGLASVVAGLVEEWLGAVEMDFSRRVSADPRSVVGELSSFVADHPTREGLAALLMTALYRSGRQADALAVYQRVRQHLLDELGVEPGPELRAAQQQVLAHVEVPGAVLIGRDADLAAVGEALRRAPVVTLVGPGGIGKTRLASVFSGSFVSLAEIESSGDVARAVADALGIVERPGVTVAQAVVAARPSLLVLDNCEHVLDGAAAFAAAVCASVQVLATSRERLSVADEQVVVVSPLDADASVELFEVRARAADALYVDDGSVAELCRLLDGIPLAIELAAARVRSHRPAELLTRLDIGVRRTGAARHRTVRAAVQWSYDLLSAAERALFCRLSVFAAPFDLDAVAESGVLGDLVERSMVAVHSGPFGRRFRLLEPLRQFAAEQLEDHSEALALHAAWCLRQVAAVGELLVGPGEVEGVGRLAELWPNLRAAVTWAFEAGDLRLADALIRPVVTELPLRGRREIGDWAERLARPMATHHTHASAGVPPKSTIANGSDRFGGVEAGEHGSDSPDTIDAGKHAFWLLWAAERNTQSSSPAPLPDTPNHPLGRYARAYASGDGQELARCLTEALDTVDDPHLRAFLELMPAGTLLGIGRFEHVDRTVTKLAQRYRHEGPPTLLHWALQTLGYSAMFQGRDYEPFFDEAADAELPPGTLSANKTAEARRAFRRGDHGKAFELLTAHIDELLETGNVVAASVVAVEFIAITKASMREEAARVLGYLKHANDFGALAAERLVSGLTTTAPGMDDREALLYMRAVLSAGRGRSGSRRPPAGRA</sequence>
<dbReference type="GO" id="GO:0006355">
    <property type="term" value="P:regulation of DNA-templated transcription"/>
    <property type="evidence" value="ECO:0007669"/>
    <property type="project" value="InterPro"/>
</dbReference>
<gene>
    <name evidence="6" type="ORF">G7043_14735</name>
</gene>
<dbReference type="Pfam" id="PF00486">
    <property type="entry name" value="Trans_reg_C"/>
    <property type="match status" value="1"/>
</dbReference>
<dbReference type="PANTHER" id="PTHR47691">
    <property type="entry name" value="REGULATOR-RELATED"/>
    <property type="match status" value="1"/>
</dbReference>
<dbReference type="GO" id="GO:0003677">
    <property type="term" value="F:DNA binding"/>
    <property type="evidence" value="ECO:0007669"/>
    <property type="project" value="UniProtKB-KW"/>
</dbReference>
<dbReference type="Pfam" id="PF03704">
    <property type="entry name" value="BTAD"/>
    <property type="match status" value="1"/>
</dbReference>
<dbReference type="EMBL" id="JAAMPJ010000003">
    <property type="protein sequence ID" value="NGY60183.1"/>
    <property type="molecule type" value="Genomic_DNA"/>
</dbReference>
<dbReference type="SMART" id="SM01043">
    <property type="entry name" value="BTAD"/>
    <property type="match status" value="1"/>
</dbReference>
<feature type="region of interest" description="Disordered" evidence="3">
    <location>
        <begin position="619"/>
        <end position="657"/>
    </location>
</feature>
<dbReference type="SUPFAM" id="SSF48452">
    <property type="entry name" value="TPR-like"/>
    <property type="match status" value="1"/>
</dbReference>
<evidence type="ECO:0000256" key="3">
    <source>
        <dbReference type="SAM" id="MobiDB-lite"/>
    </source>
</evidence>
<dbReference type="SUPFAM" id="SSF46894">
    <property type="entry name" value="C-terminal effector domain of the bipartite response regulators"/>
    <property type="match status" value="1"/>
</dbReference>
<dbReference type="GO" id="GO:0000160">
    <property type="term" value="P:phosphorelay signal transduction system"/>
    <property type="evidence" value="ECO:0007669"/>
    <property type="project" value="InterPro"/>
</dbReference>
<feature type="domain" description="OmpR/PhoB-type" evidence="4">
    <location>
        <begin position="38"/>
        <end position="108"/>
    </location>
</feature>
<dbReference type="Gene3D" id="1.10.10.10">
    <property type="entry name" value="Winged helix-like DNA-binding domain superfamily/Winged helix DNA-binding domain"/>
    <property type="match status" value="1"/>
</dbReference>
<feature type="domain" description="Bacterial transcriptional activator" evidence="5">
    <location>
        <begin position="112"/>
        <end position="241"/>
    </location>
</feature>
<dbReference type="InterPro" id="IPR001867">
    <property type="entry name" value="OmpR/PhoB-type_DNA-bd"/>
</dbReference>
<dbReference type="PANTHER" id="PTHR47691:SF3">
    <property type="entry name" value="HTH-TYPE TRANSCRIPTIONAL REGULATOR RV0890C-RELATED"/>
    <property type="match status" value="1"/>
</dbReference>
<accession>A0A7C9RRB9</accession>
<comment type="similarity">
    <text evidence="1">Belongs to the AfsR/DnrI/RedD regulatory family.</text>
</comment>
<dbReference type="Gene3D" id="1.25.40.10">
    <property type="entry name" value="Tetratricopeptide repeat domain"/>
    <property type="match status" value="1"/>
</dbReference>
<dbReference type="AlphaFoldDB" id="A0A7C9RRB9"/>
<evidence type="ECO:0000256" key="1">
    <source>
        <dbReference type="ARBA" id="ARBA00005820"/>
    </source>
</evidence>
<dbReference type="Proteomes" id="UP000481360">
    <property type="component" value="Unassembled WGS sequence"/>
</dbReference>
<evidence type="ECO:0000313" key="7">
    <source>
        <dbReference type="Proteomes" id="UP000481360"/>
    </source>
</evidence>
<evidence type="ECO:0000313" key="6">
    <source>
        <dbReference type="EMBL" id="NGY60183.1"/>
    </source>
</evidence>
<dbReference type="InterPro" id="IPR005158">
    <property type="entry name" value="BTAD"/>
</dbReference>
<protein>
    <submittedName>
        <fullName evidence="6">AfsR/SARP family transcriptional regulator</fullName>
    </submittedName>
</protein>
<dbReference type="InterPro" id="IPR027417">
    <property type="entry name" value="P-loop_NTPase"/>
</dbReference>
<evidence type="ECO:0000259" key="5">
    <source>
        <dbReference type="SMART" id="SM01043"/>
    </source>
</evidence>
<proteinExistence type="inferred from homology"/>
<dbReference type="SMART" id="SM00862">
    <property type="entry name" value="Trans_reg_C"/>
    <property type="match status" value="1"/>
</dbReference>
<comment type="caution">
    <text evidence="6">The sequence shown here is derived from an EMBL/GenBank/DDBJ whole genome shotgun (WGS) entry which is preliminary data.</text>
</comment>
<keyword evidence="2" id="KW-0238">DNA-binding</keyword>
<name>A0A7C9RRB9_9PSEU</name>
<dbReference type="SUPFAM" id="SSF52540">
    <property type="entry name" value="P-loop containing nucleoside triphosphate hydrolases"/>
    <property type="match status" value="1"/>
</dbReference>